<dbReference type="GO" id="GO:0030288">
    <property type="term" value="C:outer membrane-bounded periplasmic space"/>
    <property type="evidence" value="ECO:0007669"/>
    <property type="project" value="TreeGrafter"/>
</dbReference>
<proteinExistence type="inferred from homology"/>
<dbReference type="InterPro" id="IPR004447">
    <property type="entry name" value="Peptidase_S41A"/>
</dbReference>
<keyword evidence="2 5" id="KW-0645">Protease</keyword>
<dbReference type="GO" id="GO:0004175">
    <property type="term" value="F:endopeptidase activity"/>
    <property type="evidence" value="ECO:0007669"/>
    <property type="project" value="TreeGrafter"/>
</dbReference>
<dbReference type="CDD" id="cd07560">
    <property type="entry name" value="Peptidase_S41_CPP"/>
    <property type="match status" value="1"/>
</dbReference>
<dbReference type="Pfam" id="PF13180">
    <property type="entry name" value="PDZ_2"/>
    <property type="match status" value="1"/>
</dbReference>
<sequence>MLNKFSILLFILLPFYSLSQNSNQAETTLKFQEVFGYLQSNYVEDFNGSTITDAAIVAMLKELDPHTYLIPKAQVESSNSQINGSFVGVGIRFQIKDDTLMVVNTVEGGPCEKVGVRAGDRILMVGEEKIAGIGLKNADVRKHLMGEKGSTVVLGIKRRGEKELLSFDVVRDKIPLNSVASSYMASETTGYIKVTSFSRTTPSELMESIETLKRQGMENLILDLKGNGGGLLSVAKFMADQFLDDEKLIVYSKGRSYPEERYVADNKNYRGNYYGGEKKGAFEKGKLIVLTDESSASASEIVSGALQDWDRALIVGRRTFGKGLVQRPYNLSDGSVVRITVARYYTPSGRFIQKPYETGADEYYADRTNRFKNGEFMHADSIKLPDSLKVKTLKLGRTVYGGGGIMPDVFVPLDTLEVTPLYSLINRKGIINTFALDYIEGKRAELKSQYPEFDDFKKANITNKELMDSFWQACENEKIEFNETEFKTSEHLIKTLIKARIAANLWDFSKFYEIYNIEEDEIFIEALTLIEGKYLNKLKLDF</sequence>
<dbReference type="GO" id="GO:0008236">
    <property type="term" value="F:serine-type peptidase activity"/>
    <property type="evidence" value="ECO:0007669"/>
    <property type="project" value="UniProtKB-KW"/>
</dbReference>
<feature type="domain" description="Tail specific protease" evidence="8">
    <location>
        <begin position="162"/>
        <end position="355"/>
    </location>
</feature>
<dbReference type="OrthoDB" id="9812068at2"/>
<feature type="signal peptide" evidence="6">
    <location>
        <begin position="1"/>
        <end position="19"/>
    </location>
</feature>
<evidence type="ECO:0000256" key="1">
    <source>
        <dbReference type="ARBA" id="ARBA00009179"/>
    </source>
</evidence>
<evidence type="ECO:0000256" key="5">
    <source>
        <dbReference type="RuleBase" id="RU004404"/>
    </source>
</evidence>
<dbReference type="EMBL" id="QKSB01000002">
    <property type="protein sequence ID" value="PZE17823.1"/>
    <property type="molecule type" value="Genomic_DNA"/>
</dbReference>
<dbReference type="CDD" id="cd06782">
    <property type="entry name" value="cpPDZ_CPP-like"/>
    <property type="match status" value="1"/>
</dbReference>
<dbReference type="Gene3D" id="3.30.750.44">
    <property type="match status" value="1"/>
</dbReference>
<dbReference type="GO" id="GO:0006508">
    <property type="term" value="P:proteolysis"/>
    <property type="evidence" value="ECO:0007669"/>
    <property type="project" value="UniProtKB-KW"/>
</dbReference>
<keyword evidence="3 5" id="KW-0378">Hydrolase</keyword>
<dbReference type="RefSeq" id="WP_111061974.1">
    <property type="nucleotide sequence ID" value="NZ_JBHUCU010000002.1"/>
</dbReference>
<evidence type="ECO:0000313" key="10">
    <source>
        <dbReference type="Proteomes" id="UP000249248"/>
    </source>
</evidence>
<dbReference type="NCBIfam" id="TIGR00225">
    <property type="entry name" value="prc"/>
    <property type="match status" value="1"/>
</dbReference>
<feature type="domain" description="PDZ" evidence="7">
    <location>
        <begin position="87"/>
        <end position="160"/>
    </location>
</feature>
<dbReference type="PANTHER" id="PTHR32060">
    <property type="entry name" value="TAIL-SPECIFIC PROTEASE"/>
    <property type="match status" value="1"/>
</dbReference>
<dbReference type="SUPFAM" id="SSF50156">
    <property type="entry name" value="PDZ domain-like"/>
    <property type="match status" value="1"/>
</dbReference>
<reference evidence="9 10" key="1">
    <citation type="submission" date="2018-06" db="EMBL/GenBank/DDBJ databases">
        <title>The draft genome sequence of Crocinitomix sp. SM1701.</title>
        <authorList>
            <person name="Zhang X."/>
        </authorList>
    </citation>
    <scope>NUCLEOTIDE SEQUENCE [LARGE SCALE GENOMIC DNA]</scope>
    <source>
        <strain evidence="9 10">SM1701</strain>
    </source>
</reference>
<evidence type="ECO:0000256" key="2">
    <source>
        <dbReference type="ARBA" id="ARBA00022670"/>
    </source>
</evidence>
<evidence type="ECO:0000256" key="4">
    <source>
        <dbReference type="ARBA" id="ARBA00022825"/>
    </source>
</evidence>
<dbReference type="SUPFAM" id="SSF52096">
    <property type="entry name" value="ClpP/crotonase"/>
    <property type="match status" value="1"/>
</dbReference>
<keyword evidence="4 5" id="KW-0720">Serine protease</keyword>
<dbReference type="Gene3D" id="2.30.42.10">
    <property type="match status" value="1"/>
</dbReference>
<keyword evidence="6" id="KW-0732">Signal</keyword>
<dbReference type="InterPro" id="IPR029045">
    <property type="entry name" value="ClpP/crotonase-like_dom_sf"/>
</dbReference>
<dbReference type="AlphaFoldDB" id="A0A2W1NFE8"/>
<evidence type="ECO:0000256" key="3">
    <source>
        <dbReference type="ARBA" id="ARBA00022801"/>
    </source>
</evidence>
<keyword evidence="10" id="KW-1185">Reference proteome</keyword>
<dbReference type="InterPro" id="IPR005151">
    <property type="entry name" value="Tail-specific_protease"/>
</dbReference>
<dbReference type="Pfam" id="PF03572">
    <property type="entry name" value="Peptidase_S41"/>
    <property type="match status" value="1"/>
</dbReference>
<name>A0A2W1NFE8_9FLAO</name>
<evidence type="ECO:0000259" key="7">
    <source>
        <dbReference type="SMART" id="SM00228"/>
    </source>
</evidence>
<dbReference type="GO" id="GO:0007165">
    <property type="term" value="P:signal transduction"/>
    <property type="evidence" value="ECO:0007669"/>
    <property type="project" value="TreeGrafter"/>
</dbReference>
<dbReference type="InterPro" id="IPR036034">
    <property type="entry name" value="PDZ_sf"/>
</dbReference>
<evidence type="ECO:0000259" key="8">
    <source>
        <dbReference type="SMART" id="SM00245"/>
    </source>
</evidence>
<dbReference type="Proteomes" id="UP000249248">
    <property type="component" value="Unassembled WGS sequence"/>
</dbReference>
<comment type="similarity">
    <text evidence="1 5">Belongs to the peptidase S41A family.</text>
</comment>
<dbReference type="PANTHER" id="PTHR32060:SF30">
    <property type="entry name" value="CARBOXY-TERMINAL PROCESSING PROTEASE CTPA"/>
    <property type="match status" value="1"/>
</dbReference>
<organism evidence="9 10">
    <name type="scientific">Putridiphycobacter roseus</name>
    <dbReference type="NCBI Taxonomy" id="2219161"/>
    <lineage>
        <taxon>Bacteria</taxon>
        <taxon>Pseudomonadati</taxon>
        <taxon>Bacteroidota</taxon>
        <taxon>Flavobacteriia</taxon>
        <taxon>Flavobacteriales</taxon>
        <taxon>Crocinitomicaceae</taxon>
        <taxon>Putridiphycobacter</taxon>
    </lineage>
</organism>
<gene>
    <name evidence="9" type="ORF">DNU06_04175</name>
</gene>
<dbReference type="SMART" id="SM00228">
    <property type="entry name" value="PDZ"/>
    <property type="match status" value="1"/>
</dbReference>
<dbReference type="InterPro" id="IPR001478">
    <property type="entry name" value="PDZ"/>
</dbReference>
<evidence type="ECO:0000313" key="9">
    <source>
        <dbReference type="EMBL" id="PZE17823.1"/>
    </source>
</evidence>
<feature type="chain" id="PRO_5016168403" evidence="6">
    <location>
        <begin position="20"/>
        <end position="542"/>
    </location>
</feature>
<protein>
    <submittedName>
        <fullName evidence="9">Peptidase S41</fullName>
    </submittedName>
</protein>
<dbReference type="Gene3D" id="3.90.226.10">
    <property type="entry name" value="2-enoyl-CoA Hydratase, Chain A, domain 1"/>
    <property type="match status" value="1"/>
</dbReference>
<evidence type="ECO:0000256" key="6">
    <source>
        <dbReference type="SAM" id="SignalP"/>
    </source>
</evidence>
<comment type="caution">
    <text evidence="9">The sequence shown here is derived from an EMBL/GenBank/DDBJ whole genome shotgun (WGS) entry which is preliminary data.</text>
</comment>
<accession>A0A2W1NFE8</accession>
<dbReference type="SMART" id="SM00245">
    <property type="entry name" value="TSPc"/>
    <property type="match status" value="1"/>
</dbReference>